<organism evidence="2 3">
    <name type="scientific">Kribbella jejuensis</name>
    <dbReference type="NCBI Taxonomy" id="236068"/>
    <lineage>
        <taxon>Bacteria</taxon>
        <taxon>Bacillati</taxon>
        <taxon>Actinomycetota</taxon>
        <taxon>Actinomycetes</taxon>
        <taxon>Propionibacteriales</taxon>
        <taxon>Kribbellaceae</taxon>
        <taxon>Kribbella</taxon>
    </lineage>
</organism>
<evidence type="ECO:0000313" key="2">
    <source>
        <dbReference type="EMBL" id="TQJ16306.1"/>
    </source>
</evidence>
<protein>
    <submittedName>
        <fullName evidence="2">Uncharacterized protein</fullName>
    </submittedName>
</protein>
<dbReference type="AlphaFoldDB" id="A0A542EM71"/>
<name>A0A542EM71_9ACTN</name>
<dbReference type="RefSeq" id="WP_141851959.1">
    <property type="nucleotide sequence ID" value="NZ_BAAAKA010000008.1"/>
</dbReference>
<feature type="transmembrane region" description="Helical" evidence="1">
    <location>
        <begin position="122"/>
        <end position="145"/>
    </location>
</feature>
<dbReference type="EMBL" id="VFMM01000001">
    <property type="protein sequence ID" value="TQJ16306.1"/>
    <property type="molecule type" value="Genomic_DNA"/>
</dbReference>
<reference evidence="2 3" key="1">
    <citation type="submission" date="2019-06" db="EMBL/GenBank/DDBJ databases">
        <title>Sequencing the genomes of 1000 actinobacteria strains.</title>
        <authorList>
            <person name="Klenk H.-P."/>
        </authorList>
    </citation>
    <scope>NUCLEOTIDE SEQUENCE [LARGE SCALE GENOMIC DNA]</scope>
    <source>
        <strain evidence="2 3">DSM 17305</strain>
    </source>
</reference>
<feature type="transmembrane region" description="Helical" evidence="1">
    <location>
        <begin position="157"/>
        <end position="177"/>
    </location>
</feature>
<evidence type="ECO:0000256" key="1">
    <source>
        <dbReference type="SAM" id="Phobius"/>
    </source>
</evidence>
<keyword evidence="1" id="KW-1133">Transmembrane helix</keyword>
<keyword evidence="1" id="KW-0812">Transmembrane</keyword>
<accession>A0A542EM71</accession>
<gene>
    <name evidence="2" type="ORF">FB475_0399</name>
</gene>
<comment type="caution">
    <text evidence="2">The sequence shown here is derived from an EMBL/GenBank/DDBJ whole genome shotgun (WGS) entry which is preliminary data.</text>
</comment>
<keyword evidence="1" id="KW-0472">Membrane</keyword>
<dbReference type="Proteomes" id="UP000316298">
    <property type="component" value="Unassembled WGS sequence"/>
</dbReference>
<keyword evidence="3" id="KW-1185">Reference proteome</keyword>
<sequence>MTHTLTRPITQAPRWHRSVMYDVLLLPVGLQTLADAVLGEPETAARRWRRLGEYRTGHAEVQPTSNAGTFGYGLLSAVLGLAALFVLFLTVLAIVRGPFWGLVEHGPVEPGTWGGPSRAGAWLAHGVIALPCIVAFLFVLRGIAVLQTLLVQGTRKWVLPATIVLAAGTCAFFFAWLQQV</sequence>
<feature type="transmembrane region" description="Helical" evidence="1">
    <location>
        <begin position="72"/>
        <end position="95"/>
    </location>
</feature>
<dbReference type="OrthoDB" id="4338017at2"/>
<proteinExistence type="predicted"/>
<evidence type="ECO:0000313" key="3">
    <source>
        <dbReference type="Proteomes" id="UP000316298"/>
    </source>
</evidence>